<name>A0A2P2P9B3_RHIMU</name>
<sequence>MKKTVIVQSDQPTDAC</sequence>
<accession>A0A2P2P9B3</accession>
<dbReference type="EMBL" id="GGEC01070866">
    <property type="protein sequence ID" value="MBX51350.1"/>
    <property type="molecule type" value="Transcribed_RNA"/>
</dbReference>
<proteinExistence type="predicted"/>
<evidence type="ECO:0000313" key="1">
    <source>
        <dbReference type="EMBL" id="MBX51350.1"/>
    </source>
</evidence>
<dbReference type="AlphaFoldDB" id="A0A2P2P9B3"/>
<protein>
    <submittedName>
        <fullName evidence="1">Uncharacterized protein</fullName>
    </submittedName>
</protein>
<organism evidence="1">
    <name type="scientific">Rhizophora mucronata</name>
    <name type="common">Asiatic mangrove</name>
    <dbReference type="NCBI Taxonomy" id="61149"/>
    <lineage>
        <taxon>Eukaryota</taxon>
        <taxon>Viridiplantae</taxon>
        <taxon>Streptophyta</taxon>
        <taxon>Embryophyta</taxon>
        <taxon>Tracheophyta</taxon>
        <taxon>Spermatophyta</taxon>
        <taxon>Magnoliopsida</taxon>
        <taxon>eudicotyledons</taxon>
        <taxon>Gunneridae</taxon>
        <taxon>Pentapetalae</taxon>
        <taxon>rosids</taxon>
        <taxon>fabids</taxon>
        <taxon>Malpighiales</taxon>
        <taxon>Rhizophoraceae</taxon>
        <taxon>Rhizophora</taxon>
    </lineage>
</organism>
<reference evidence="1" key="1">
    <citation type="submission" date="2018-02" db="EMBL/GenBank/DDBJ databases">
        <title>Rhizophora mucronata_Transcriptome.</title>
        <authorList>
            <person name="Meera S.P."/>
            <person name="Sreeshan A."/>
            <person name="Augustine A."/>
        </authorList>
    </citation>
    <scope>NUCLEOTIDE SEQUENCE</scope>
    <source>
        <tissue evidence="1">Leaf</tissue>
    </source>
</reference>